<dbReference type="InterPro" id="IPR036412">
    <property type="entry name" value="HAD-like_sf"/>
</dbReference>
<name>A0ABT8VQ80_9FLAO</name>
<dbReference type="InterPro" id="IPR023214">
    <property type="entry name" value="HAD_sf"/>
</dbReference>
<dbReference type="GO" id="GO:0016787">
    <property type="term" value="F:hydrolase activity"/>
    <property type="evidence" value="ECO:0007669"/>
    <property type="project" value="UniProtKB-KW"/>
</dbReference>
<proteinExistence type="predicted"/>
<keyword evidence="1" id="KW-0378">Hydrolase</keyword>
<evidence type="ECO:0000313" key="1">
    <source>
        <dbReference type="EMBL" id="MDO3694118.1"/>
    </source>
</evidence>
<sequence length="142" mass="16477">MQKRLVVPIPHHQKIIAVDFDGTIVKDEYPKIGTPQLFAFETLKKLQENGYRLILWTLREGKKLEEAVAFCKQHGIEFYAVNKNYPNETVDDSTIRKLHADLFIDDRNIGGFLGWGKIHQIIFNDEPEITTNKKKGFLGFFK</sequence>
<gene>
    <name evidence="1" type="ORF">QVZ41_04530</name>
</gene>
<dbReference type="EMBL" id="JAUMIT010000001">
    <property type="protein sequence ID" value="MDO3694118.1"/>
    <property type="molecule type" value="Genomic_DNA"/>
</dbReference>
<protein>
    <submittedName>
        <fullName evidence="1">Hydrolase</fullName>
    </submittedName>
</protein>
<dbReference type="SUPFAM" id="SSF56784">
    <property type="entry name" value="HAD-like"/>
    <property type="match status" value="1"/>
</dbReference>
<reference evidence="1" key="1">
    <citation type="submission" date="2023-07" db="EMBL/GenBank/DDBJ databases">
        <title>Wenyingzhuangia sp. chi5 genome sequencing and assembly.</title>
        <authorList>
            <person name="Park S."/>
        </authorList>
    </citation>
    <scope>NUCLEOTIDE SEQUENCE</scope>
    <source>
        <strain evidence="1">Chi5</strain>
    </source>
</reference>
<organism evidence="1 2">
    <name type="scientific">Wenyingzhuangia gilva</name>
    <dbReference type="NCBI Taxonomy" id="3057677"/>
    <lineage>
        <taxon>Bacteria</taxon>
        <taxon>Pseudomonadati</taxon>
        <taxon>Bacteroidota</taxon>
        <taxon>Flavobacteriia</taxon>
        <taxon>Flavobacteriales</taxon>
        <taxon>Flavobacteriaceae</taxon>
        <taxon>Wenyingzhuangia</taxon>
    </lineage>
</organism>
<dbReference type="NCBIfam" id="NF046079">
    <property type="entry name" value="HAD_phos_BT0820"/>
    <property type="match status" value="1"/>
</dbReference>
<keyword evidence="2" id="KW-1185">Reference proteome</keyword>
<comment type="caution">
    <text evidence="1">The sequence shown here is derived from an EMBL/GenBank/DDBJ whole genome shotgun (WGS) entry which is preliminary data.</text>
</comment>
<dbReference type="Proteomes" id="UP001168642">
    <property type="component" value="Unassembled WGS sequence"/>
</dbReference>
<accession>A0ABT8VQ80</accession>
<evidence type="ECO:0000313" key="2">
    <source>
        <dbReference type="Proteomes" id="UP001168642"/>
    </source>
</evidence>
<dbReference type="Gene3D" id="3.40.50.1000">
    <property type="entry name" value="HAD superfamily/HAD-like"/>
    <property type="match status" value="1"/>
</dbReference>